<evidence type="ECO:0000256" key="8">
    <source>
        <dbReference type="ARBA" id="ARBA00023204"/>
    </source>
</evidence>
<dbReference type="OrthoDB" id="295033at2759"/>
<dbReference type="SUPFAM" id="SSF53150">
    <property type="entry name" value="DNA repair protein MutS, domain II"/>
    <property type="match status" value="1"/>
</dbReference>
<feature type="domain" description="DNA mismatch repair proteins mutS family" evidence="15">
    <location>
        <begin position="712"/>
        <end position="728"/>
    </location>
</feature>
<dbReference type="InterPro" id="IPR016151">
    <property type="entry name" value="DNA_mismatch_repair_MutS_N"/>
</dbReference>
<evidence type="ECO:0000313" key="17">
    <source>
        <dbReference type="Proteomes" id="UP001152885"/>
    </source>
</evidence>
<comment type="similarity">
    <text evidence="2">Belongs to the DNA mismatch repair MutS family. MSH3 subfamily.</text>
</comment>
<dbReference type="PANTHER" id="PTHR11361:SF35">
    <property type="entry name" value="DNA MISMATCH REPAIR PROTEIN MSH2"/>
    <property type="match status" value="1"/>
</dbReference>
<dbReference type="Pfam" id="PF00488">
    <property type="entry name" value="MutS_V"/>
    <property type="match status" value="1"/>
</dbReference>
<accession>A0A9W4TY39</accession>
<dbReference type="InterPro" id="IPR007861">
    <property type="entry name" value="DNA_mismatch_repair_MutS_clamp"/>
</dbReference>
<evidence type="ECO:0000256" key="3">
    <source>
        <dbReference type="ARBA" id="ARBA00022151"/>
    </source>
</evidence>
<dbReference type="Pfam" id="PF05192">
    <property type="entry name" value="MutS_III"/>
    <property type="match status" value="1"/>
</dbReference>
<dbReference type="InterPro" id="IPR000432">
    <property type="entry name" value="DNA_mismatch_repair_MutS_C"/>
</dbReference>
<evidence type="ECO:0000256" key="14">
    <source>
        <dbReference type="RuleBase" id="RU003756"/>
    </source>
</evidence>
<dbReference type="Gene3D" id="3.30.420.110">
    <property type="entry name" value="MutS, connector domain"/>
    <property type="match status" value="1"/>
</dbReference>
<keyword evidence="17" id="KW-1185">Reference proteome</keyword>
<dbReference type="InterPro" id="IPR007695">
    <property type="entry name" value="DNA_mismatch_repair_MutS-lik_N"/>
</dbReference>
<dbReference type="SUPFAM" id="SSF52540">
    <property type="entry name" value="P-loop containing nucleoside triphosphate hydrolases"/>
    <property type="match status" value="1"/>
</dbReference>
<dbReference type="Gene3D" id="3.40.1170.10">
    <property type="entry name" value="DNA repair protein MutS, domain I"/>
    <property type="match status" value="1"/>
</dbReference>
<dbReference type="Gene3D" id="3.40.50.300">
    <property type="entry name" value="P-loop containing nucleotide triphosphate hydrolases"/>
    <property type="match status" value="1"/>
</dbReference>
<dbReference type="GO" id="GO:0032301">
    <property type="term" value="C:MutSalpha complex"/>
    <property type="evidence" value="ECO:0007669"/>
    <property type="project" value="TreeGrafter"/>
</dbReference>
<comment type="function">
    <text evidence="10">Component of the post-replicative DNA mismatch repair system (MMR). Heterodimerizes with MSH2 to form MutS beta, which binds to DNA mismatches thereby initiating DNA repair. MSH3 provides substrate-binding and substrate specificity to the complex. When bound, the MutS beta heterodimer bends the DNA helix and shields approximately 20 base pairs. Acts mainly to repair insertion-deletion loops (IDLs) from 2 to 13 nucleotides in size, but can also repair base-base and single insertion-deletion mismatches that occur during replication. After mismatch binding, forms a ternary complex with the MutL alpha heterodimer, which is thought to be responsible for directing the downstream MMR events, including strand discrimination, excision, and resynthesis. ATP binding and hydrolysis play a pivotal role in mismatch repair functions.</text>
</comment>
<dbReference type="GO" id="GO:0005524">
    <property type="term" value="F:ATP binding"/>
    <property type="evidence" value="ECO:0007669"/>
    <property type="project" value="UniProtKB-KW"/>
</dbReference>
<dbReference type="FunFam" id="3.40.50.300:FF:000870">
    <property type="entry name" value="MutS protein homolog 4"/>
    <property type="match status" value="1"/>
</dbReference>
<keyword evidence="5 14" id="KW-0227">DNA damage</keyword>
<evidence type="ECO:0000256" key="12">
    <source>
        <dbReference type="ARBA" id="ARBA00029792"/>
    </source>
</evidence>
<gene>
    <name evidence="16" type="ORF">CANVERA_P4079</name>
</gene>
<dbReference type="GO" id="GO:0006298">
    <property type="term" value="P:mismatch repair"/>
    <property type="evidence" value="ECO:0007669"/>
    <property type="project" value="InterPro"/>
</dbReference>
<dbReference type="PIRSF" id="PIRSF005813">
    <property type="entry name" value="MSH2"/>
    <property type="match status" value="1"/>
</dbReference>
<dbReference type="InterPro" id="IPR036187">
    <property type="entry name" value="DNA_mismatch_repair_MutS_sf"/>
</dbReference>
<sequence>MSSTRPELKFSDLSDERSYFKKYLQLPKKDDASCLRFIEHNNKDYFSCIGYDAEFIADNIYKTHSVIKTRDNFKYVTISPQVFSNVLKYCLIEKHLKVEIYNNKSFNLICSATPGNLEFISEEYNINFEFQDCSNSVIAAVKVVNNKIGVCLINDDIIYLCEFDDNDLFSNLESLLLQMGVKEVILNNEDSKLLQVLNKIGNLVINISSKFSNKNIEQDLSKILEGDEDIELILSSKGINTSEYQNSLSSCNALIDYLNLLNGNKMFTINQYNLSEFMKLDSSTMKALNIFPEFKSNSINSIFELYKCKTNAGSRLLSQWLKQPLTKLQDIKQRQDLVQLLIEDTSLRVSILDIFGNNLPDIKRLLKKISSTKNEKLEHVVSLYKIVLKLPDLIEVLKNTPGTEFWYNPLNKNYASLIKFQELVETTIDLRALEDPYADFNIRPEFDPSLIEINERLTNSLEQIKQIHFEVAEDLKMDPEKKLKLEQHQIHGWCFRLTRNDSIVLRNSGKKYIELQTVKAGVYFTTTDLKKSSQIYNSSFEEYNKKQRDLIKEVLSITLTYQSVFTELSLNLAHVDLISSFANAAMIAPTAYVKPTFGEEMILKESRHPLLELQDDINFIANDVELNNGKSFIVITGPNMGGKSTYIRQIGVIALMAQIGSYIPAEEGCQLPIFDAILSRVGAGDSQLKGLSTFMIEMLETSSILATATKNSLIIIDELGRGTSTYDGFGLAWSISEFLIKKQCLTLFATHFHELNQLSEKYKQVENLHVVAHVENEEDITLMYKVEPGVSDKSFGINVAELAKFPTKIIYMAKRKAEELEQENTKKLKTEDVEKLKKILKEWRSKNPNPQNAVEELQKIVDENNFKSLLDL</sequence>
<evidence type="ECO:0000259" key="15">
    <source>
        <dbReference type="PROSITE" id="PS00486"/>
    </source>
</evidence>
<dbReference type="Gene3D" id="1.10.1420.10">
    <property type="match status" value="2"/>
</dbReference>
<dbReference type="GO" id="GO:0030983">
    <property type="term" value="F:mismatched DNA binding"/>
    <property type="evidence" value="ECO:0007669"/>
    <property type="project" value="InterPro"/>
</dbReference>
<keyword evidence="7 14" id="KW-0238">DNA-binding</keyword>
<keyword evidence="6" id="KW-0067">ATP-binding</keyword>
<evidence type="ECO:0000313" key="16">
    <source>
        <dbReference type="EMBL" id="CAI5759568.1"/>
    </source>
</evidence>
<dbReference type="PROSITE" id="PS00486">
    <property type="entry name" value="DNA_MISMATCH_REPAIR_2"/>
    <property type="match status" value="1"/>
</dbReference>
<protein>
    <recommendedName>
        <fullName evidence="3 13">DNA mismatch repair protein MSH3</fullName>
    </recommendedName>
    <alternativeName>
        <fullName evidence="3 13">DNA mismatch repair protein MSH3</fullName>
    </alternativeName>
    <alternativeName>
        <fullName evidence="12">MutS protein homolog 3</fullName>
    </alternativeName>
</protein>
<dbReference type="AlphaFoldDB" id="A0A9W4TY39"/>
<dbReference type="Proteomes" id="UP001152885">
    <property type="component" value="Unassembled WGS sequence"/>
</dbReference>
<comment type="subcellular location">
    <subcellularLocation>
        <location evidence="1">Nucleus</location>
    </subcellularLocation>
</comment>
<dbReference type="SMART" id="SM00534">
    <property type="entry name" value="MUTSac"/>
    <property type="match status" value="1"/>
</dbReference>
<dbReference type="EMBL" id="CANTUO010000004">
    <property type="protein sequence ID" value="CAI5759568.1"/>
    <property type="molecule type" value="Genomic_DNA"/>
</dbReference>
<dbReference type="InterPro" id="IPR007696">
    <property type="entry name" value="DNA_mismatch_repair_MutS_core"/>
</dbReference>
<evidence type="ECO:0000256" key="9">
    <source>
        <dbReference type="ARBA" id="ARBA00023242"/>
    </source>
</evidence>
<evidence type="ECO:0000256" key="11">
    <source>
        <dbReference type="ARBA" id="ARBA00025902"/>
    </source>
</evidence>
<dbReference type="Pfam" id="PF05190">
    <property type="entry name" value="MutS_IV"/>
    <property type="match status" value="1"/>
</dbReference>
<comment type="caution">
    <text evidence="16">The sequence shown here is derived from an EMBL/GenBank/DDBJ whole genome shotgun (WGS) entry which is preliminary data.</text>
</comment>
<dbReference type="SMART" id="SM00533">
    <property type="entry name" value="MUTSd"/>
    <property type="match status" value="1"/>
</dbReference>
<dbReference type="SUPFAM" id="SSF48334">
    <property type="entry name" value="DNA repair protein MutS, domain III"/>
    <property type="match status" value="1"/>
</dbReference>
<keyword evidence="9" id="KW-0539">Nucleus</keyword>
<organism evidence="16 17">
    <name type="scientific">Candida verbasci</name>
    <dbReference type="NCBI Taxonomy" id="1227364"/>
    <lineage>
        <taxon>Eukaryota</taxon>
        <taxon>Fungi</taxon>
        <taxon>Dikarya</taxon>
        <taxon>Ascomycota</taxon>
        <taxon>Saccharomycotina</taxon>
        <taxon>Pichiomycetes</taxon>
        <taxon>Debaryomycetaceae</taxon>
        <taxon>Candida/Lodderomyces clade</taxon>
        <taxon>Candida</taxon>
    </lineage>
</organism>
<proteinExistence type="inferred from homology"/>
<comment type="subunit">
    <text evidence="11">Heterodimer consisting of MSH2-MSH3 (MutS beta). Forms a ternary complex with MutL alpha (MLH1-PMS1).</text>
</comment>
<dbReference type="InterPro" id="IPR007860">
    <property type="entry name" value="DNA_mmatch_repair_MutS_con_dom"/>
</dbReference>
<dbReference type="GO" id="GO:0006312">
    <property type="term" value="P:mitotic recombination"/>
    <property type="evidence" value="ECO:0007669"/>
    <property type="project" value="TreeGrafter"/>
</dbReference>
<dbReference type="PANTHER" id="PTHR11361">
    <property type="entry name" value="DNA MISMATCH REPAIR PROTEIN MUTS FAMILY MEMBER"/>
    <property type="match status" value="1"/>
</dbReference>
<reference evidence="16" key="1">
    <citation type="submission" date="2022-12" db="EMBL/GenBank/DDBJ databases">
        <authorList>
            <person name="Brejova B."/>
        </authorList>
    </citation>
    <scope>NUCLEOTIDE SEQUENCE</scope>
</reference>
<name>A0A9W4TY39_9ASCO</name>
<keyword evidence="4 14" id="KW-0547">Nucleotide-binding</keyword>
<evidence type="ECO:0000256" key="2">
    <source>
        <dbReference type="ARBA" id="ARBA00007094"/>
    </source>
</evidence>
<evidence type="ECO:0000256" key="1">
    <source>
        <dbReference type="ARBA" id="ARBA00004123"/>
    </source>
</evidence>
<dbReference type="Pfam" id="PF01624">
    <property type="entry name" value="MutS_I"/>
    <property type="match status" value="1"/>
</dbReference>
<keyword evidence="8 14" id="KW-0234">DNA repair</keyword>
<evidence type="ECO:0000256" key="13">
    <source>
        <dbReference type="ARBA" id="ARBA00073774"/>
    </source>
</evidence>
<evidence type="ECO:0000256" key="4">
    <source>
        <dbReference type="ARBA" id="ARBA00022741"/>
    </source>
</evidence>
<dbReference type="Pfam" id="PF05188">
    <property type="entry name" value="MutS_II"/>
    <property type="match status" value="1"/>
</dbReference>
<dbReference type="InterPro" id="IPR045076">
    <property type="entry name" value="MutS"/>
</dbReference>
<evidence type="ECO:0000256" key="5">
    <source>
        <dbReference type="ARBA" id="ARBA00022763"/>
    </source>
</evidence>
<evidence type="ECO:0000256" key="6">
    <source>
        <dbReference type="ARBA" id="ARBA00022840"/>
    </source>
</evidence>
<evidence type="ECO:0000256" key="7">
    <source>
        <dbReference type="ARBA" id="ARBA00023125"/>
    </source>
</evidence>
<dbReference type="InterPro" id="IPR027417">
    <property type="entry name" value="P-loop_NTPase"/>
</dbReference>
<dbReference type="GO" id="GO:0140664">
    <property type="term" value="F:ATP-dependent DNA damage sensor activity"/>
    <property type="evidence" value="ECO:0007669"/>
    <property type="project" value="InterPro"/>
</dbReference>
<evidence type="ECO:0000256" key="10">
    <source>
        <dbReference type="ARBA" id="ARBA00025373"/>
    </source>
</evidence>
<dbReference type="InterPro" id="IPR011184">
    <property type="entry name" value="DNA_mismatch_repair_Msh2"/>
</dbReference>
<dbReference type="InterPro" id="IPR036678">
    <property type="entry name" value="MutS_con_dom_sf"/>
</dbReference>